<dbReference type="RefSeq" id="WP_377787390.1">
    <property type="nucleotide sequence ID" value="NZ_JBHLYQ010000006.1"/>
</dbReference>
<protein>
    <recommendedName>
        <fullName evidence="4">Zinc ribbon domain-containing protein</fullName>
    </recommendedName>
</protein>
<reference evidence="2 3" key="1">
    <citation type="submission" date="2024-09" db="EMBL/GenBank/DDBJ databases">
        <authorList>
            <person name="Sun Q."/>
            <person name="Mori K."/>
        </authorList>
    </citation>
    <scope>NUCLEOTIDE SEQUENCE [LARGE SCALE GENOMIC DNA]</scope>
    <source>
        <strain evidence="2 3">JCM 15389</strain>
    </source>
</reference>
<feature type="compositionally biased region" description="Low complexity" evidence="1">
    <location>
        <begin position="69"/>
        <end position="97"/>
    </location>
</feature>
<accession>A0ABV6BZF6</accession>
<sequence>MPPAVEDPAPEDRAPASSASPRRTRRDGTASAPTRARPSGKRPRQGQEPAPGQRKEHLPDGRRAPAEQATGRGTGTTRRSSTPPATRKTGTATARTPRPARPAPPATEAVPRGERRRQGRPAAVAVEEEPSAAVEAAQAGEDTAEALWCPTCETHVPIADLDDDDACPTCGQRLGARRVPLKFKLMIAASVIYLGYRAYQGITWVAHHV</sequence>
<comment type="caution">
    <text evidence="2">The sequence shown here is derived from an EMBL/GenBank/DDBJ whole genome shotgun (WGS) entry which is preliminary data.</text>
</comment>
<evidence type="ECO:0000313" key="2">
    <source>
        <dbReference type="EMBL" id="MFC0080811.1"/>
    </source>
</evidence>
<dbReference type="EMBL" id="JBHLYQ010000006">
    <property type="protein sequence ID" value="MFC0080811.1"/>
    <property type="molecule type" value="Genomic_DNA"/>
</dbReference>
<gene>
    <name evidence="2" type="ORF">ACFFRE_01390</name>
</gene>
<organism evidence="2 3">
    <name type="scientific">Aciditerrimonas ferrireducens</name>
    <dbReference type="NCBI Taxonomy" id="667306"/>
    <lineage>
        <taxon>Bacteria</taxon>
        <taxon>Bacillati</taxon>
        <taxon>Actinomycetota</taxon>
        <taxon>Acidimicrobiia</taxon>
        <taxon>Acidimicrobiales</taxon>
        <taxon>Acidimicrobiaceae</taxon>
        <taxon>Aciditerrimonas</taxon>
    </lineage>
</organism>
<proteinExistence type="predicted"/>
<name>A0ABV6BZF6_9ACTN</name>
<keyword evidence="3" id="KW-1185">Reference proteome</keyword>
<dbReference type="Proteomes" id="UP001589788">
    <property type="component" value="Unassembled WGS sequence"/>
</dbReference>
<evidence type="ECO:0000313" key="3">
    <source>
        <dbReference type="Proteomes" id="UP001589788"/>
    </source>
</evidence>
<evidence type="ECO:0008006" key="4">
    <source>
        <dbReference type="Google" id="ProtNLM"/>
    </source>
</evidence>
<feature type="compositionally biased region" description="Basic and acidic residues" evidence="1">
    <location>
        <begin position="53"/>
        <end position="65"/>
    </location>
</feature>
<evidence type="ECO:0000256" key="1">
    <source>
        <dbReference type="SAM" id="MobiDB-lite"/>
    </source>
</evidence>
<feature type="region of interest" description="Disordered" evidence="1">
    <location>
        <begin position="1"/>
        <end position="130"/>
    </location>
</feature>